<sequence length="131" mass="14416">MACRLSELVLECRDPAALARFWCEVLDYVVLDEDHGALEIGPRSGFGGPQPTIILSPHPDPEPAKPRLHLDVNPTDRDQDAELERLLALGARPADVGQTGDEPWHVLADPEGNEFCLLRRRLDPLPVDAAP</sequence>
<keyword evidence="4" id="KW-1185">Reference proteome</keyword>
<dbReference type="Gene3D" id="3.10.180.10">
    <property type="entry name" value="2,3-Dihydroxybiphenyl 1,2-Dioxygenase, domain 1"/>
    <property type="match status" value="1"/>
</dbReference>
<dbReference type="SUPFAM" id="SSF54593">
    <property type="entry name" value="Glyoxalase/Bleomycin resistance protein/Dihydroxybiphenyl dioxygenase"/>
    <property type="match status" value="1"/>
</dbReference>
<dbReference type="PANTHER" id="PTHR35908">
    <property type="entry name" value="HYPOTHETICAL FUSION PROTEIN"/>
    <property type="match status" value="1"/>
</dbReference>
<dbReference type="CDD" id="cd06587">
    <property type="entry name" value="VOC"/>
    <property type="match status" value="1"/>
</dbReference>
<protein>
    <submittedName>
        <fullName evidence="3">VOC family protein</fullName>
    </submittedName>
</protein>
<dbReference type="InterPro" id="IPR041581">
    <property type="entry name" value="Glyoxalase_6"/>
</dbReference>
<dbReference type="RefSeq" id="WP_171247209.1">
    <property type="nucleotide sequence ID" value="NZ_JABFAJ010000017.1"/>
</dbReference>
<comment type="caution">
    <text evidence="3">The sequence shown here is derived from an EMBL/GenBank/DDBJ whole genome shotgun (WGS) entry which is preliminary data.</text>
</comment>
<dbReference type="InterPro" id="IPR037523">
    <property type="entry name" value="VOC_core"/>
</dbReference>
<evidence type="ECO:0000256" key="1">
    <source>
        <dbReference type="SAM" id="MobiDB-lite"/>
    </source>
</evidence>
<dbReference type="Proteomes" id="UP000557204">
    <property type="component" value="Unassembled WGS sequence"/>
</dbReference>
<dbReference type="Pfam" id="PF18029">
    <property type="entry name" value="Glyoxalase_6"/>
    <property type="match status" value="1"/>
</dbReference>
<feature type="region of interest" description="Disordered" evidence="1">
    <location>
        <begin position="40"/>
        <end position="65"/>
    </location>
</feature>
<reference evidence="3 4" key="1">
    <citation type="submission" date="2020-05" db="EMBL/GenBank/DDBJ databases">
        <title>Genome sequence of Isoptericola sp. JC619 isolated from Chilika lagoon, India.</title>
        <authorList>
            <person name="Kumar D."/>
            <person name="Appam K."/>
            <person name="Gandham S."/>
            <person name="Uppada J."/>
            <person name="Sasikala C."/>
            <person name="Venkata Ramana C."/>
        </authorList>
    </citation>
    <scope>NUCLEOTIDE SEQUENCE [LARGE SCALE GENOMIC DNA]</scope>
    <source>
        <strain evidence="3 4">JC619</strain>
    </source>
</reference>
<dbReference type="PROSITE" id="PS51819">
    <property type="entry name" value="VOC"/>
    <property type="match status" value="1"/>
</dbReference>
<proteinExistence type="predicted"/>
<gene>
    <name evidence="3" type="ORF">HLI28_09120</name>
</gene>
<evidence type="ECO:0000313" key="4">
    <source>
        <dbReference type="Proteomes" id="UP000557204"/>
    </source>
</evidence>
<dbReference type="EMBL" id="JABFAJ010000017">
    <property type="protein sequence ID" value="NNU27701.1"/>
    <property type="molecule type" value="Genomic_DNA"/>
</dbReference>
<dbReference type="PANTHER" id="PTHR35908:SF1">
    <property type="entry name" value="CONSERVED PROTEIN"/>
    <property type="match status" value="1"/>
</dbReference>
<dbReference type="AlphaFoldDB" id="A0A849K4E1"/>
<accession>A0A849K4E1</accession>
<feature type="domain" description="VOC" evidence="2">
    <location>
        <begin position="4"/>
        <end position="120"/>
    </location>
</feature>
<evidence type="ECO:0000259" key="2">
    <source>
        <dbReference type="PROSITE" id="PS51819"/>
    </source>
</evidence>
<evidence type="ECO:0000313" key="3">
    <source>
        <dbReference type="EMBL" id="NNU27701.1"/>
    </source>
</evidence>
<dbReference type="InterPro" id="IPR029068">
    <property type="entry name" value="Glyas_Bleomycin-R_OHBP_Dase"/>
</dbReference>
<organism evidence="3 4">
    <name type="scientific">Isoptericola sediminis</name>
    <dbReference type="NCBI Taxonomy" id="2733572"/>
    <lineage>
        <taxon>Bacteria</taxon>
        <taxon>Bacillati</taxon>
        <taxon>Actinomycetota</taxon>
        <taxon>Actinomycetes</taxon>
        <taxon>Micrococcales</taxon>
        <taxon>Promicromonosporaceae</taxon>
        <taxon>Isoptericola</taxon>
    </lineage>
</organism>
<name>A0A849K4E1_9MICO</name>